<evidence type="ECO:0000256" key="4">
    <source>
        <dbReference type="ARBA" id="ARBA00022824"/>
    </source>
</evidence>
<keyword evidence="6 7" id="KW-0472">Membrane</keyword>
<dbReference type="GO" id="GO:0036503">
    <property type="term" value="P:ERAD pathway"/>
    <property type="evidence" value="ECO:0000318"/>
    <property type="project" value="GO_Central"/>
</dbReference>
<dbReference type="PANTHER" id="PTHR11009">
    <property type="entry name" value="DER1-LIKE PROTEIN, DERLIN"/>
    <property type="match status" value="1"/>
</dbReference>
<name>B6K572_SCHJY</name>
<dbReference type="EMBL" id="KE651167">
    <property type="protein sequence ID" value="EEB08676.1"/>
    <property type="molecule type" value="Genomic_DNA"/>
</dbReference>
<dbReference type="Pfam" id="PF04511">
    <property type="entry name" value="DER1"/>
    <property type="match status" value="1"/>
</dbReference>
<gene>
    <name evidence="10" type="primary">der1</name>
    <name evidence="9" type="ORF">SJAG_03841</name>
</gene>
<dbReference type="InterPro" id="IPR007599">
    <property type="entry name" value="DER1"/>
</dbReference>
<dbReference type="GeneID" id="7051214"/>
<dbReference type="HOGENOM" id="CLU_1210403_0_0_1"/>
<comment type="subcellular location">
    <subcellularLocation>
        <location evidence="1 7">Endoplasmic reticulum membrane</location>
        <topology evidence="1 7">Multi-pass membrane protein</topology>
    </subcellularLocation>
</comment>
<dbReference type="OrthoDB" id="19102at2759"/>
<evidence type="ECO:0000256" key="5">
    <source>
        <dbReference type="ARBA" id="ARBA00022989"/>
    </source>
</evidence>
<evidence type="ECO:0000256" key="3">
    <source>
        <dbReference type="ARBA" id="ARBA00022692"/>
    </source>
</evidence>
<dbReference type="STRING" id="402676.B6K572"/>
<evidence type="ECO:0000256" key="8">
    <source>
        <dbReference type="SAM" id="MobiDB-lite"/>
    </source>
</evidence>
<dbReference type="GO" id="GO:0030968">
    <property type="term" value="P:endoplasmic reticulum unfolded protein response"/>
    <property type="evidence" value="ECO:0000318"/>
    <property type="project" value="GO_Central"/>
</dbReference>
<comment type="function">
    <text evidence="7">May be involved in the degradation of misfolded endoplasmic reticulum (ER) luminal proteins.</text>
</comment>
<evidence type="ECO:0000256" key="6">
    <source>
        <dbReference type="ARBA" id="ARBA00023136"/>
    </source>
</evidence>
<dbReference type="InterPro" id="IPR035952">
    <property type="entry name" value="Rhomboid-like_sf"/>
</dbReference>
<feature type="transmembrane region" description="Helical" evidence="7">
    <location>
        <begin position="20"/>
        <end position="47"/>
    </location>
</feature>
<evidence type="ECO:0000256" key="1">
    <source>
        <dbReference type="ARBA" id="ARBA00004477"/>
    </source>
</evidence>
<comment type="caution">
    <text evidence="7">Lacks conserved residue(s) required for the propagation of feature annotation.</text>
</comment>
<proteinExistence type="inferred from homology"/>
<keyword evidence="4 7" id="KW-0256">Endoplasmic reticulum</keyword>
<protein>
    <recommendedName>
        <fullName evidence="7">Derlin</fullName>
    </recommendedName>
</protein>
<organism evidence="9 11">
    <name type="scientific">Schizosaccharomyces japonicus (strain yFS275 / FY16936)</name>
    <name type="common">Fission yeast</name>
    <dbReference type="NCBI Taxonomy" id="402676"/>
    <lineage>
        <taxon>Eukaryota</taxon>
        <taxon>Fungi</taxon>
        <taxon>Dikarya</taxon>
        <taxon>Ascomycota</taxon>
        <taxon>Taphrinomycotina</taxon>
        <taxon>Schizosaccharomycetes</taxon>
        <taxon>Schizosaccharomycetales</taxon>
        <taxon>Schizosaccharomycetaceae</taxon>
        <taxon>Schizosaccharomyces</taxon>
    </lineage>
</organism>
<keyword evidence="11" id="KW-1185">Reference proteome</keyword>
<sequence length="235" mass="26619">MASDSFFTKLNEALRKIPPVTRYTVLCMTGVTILILCEQLSAGLLYFEPKLVYKQIQVWRIFTTFLYAGTGFPFLMTVFAFYQYSSSLENVLFAGKSKAYLIYLVHLCAAICLCASIFSNGFYMCNALLLAITYRWSLVFPDRIVQLLFGIQMQSRYLPYVMLLFSFLSRGPSGLLIDLYGIAAVYASKPLERMYAPQPFRYSNPARPSTSGSTTQSPPSFTQNRFQGRGRKLGN</sequence>
<dbReference type="OMA" id="KWWISSE"/>
<comment type="similarity">
    <text evidence="2 7">Belongs to the derlin family.</text>
</comment>
<dbReference type="AlphaFoldDB" id="B6K572"/>
<evidence type="ECO:0000256" key="7">
    <source>
        <dbReference type="RuleBase" id="RU363059"/>
    </source>
</evidence>
<dbReference type="RefSeq" id="XP_002174969.1">
    <property type="nucleotide sequence ID" value="XM_002174933.2"/>
</dbReference>
<dbReference type="GO" id="GO:0005789">
    <property type="term" value="C:endoplasmic reticulum membrane"/>
    <property type="evidence" value="ECO:0000318"/>
    <property type="project" value="GO_Central"/>
</dbReference>
<feature type="transmembrane region" description="Helical" evidence="7">
    <location>
        <begin position="59"/>
        <end position="80"/>
    </location>
</feature>
<dbReference type="SUPFAM" id="SSF144091">
    <property type="entry name" value="Rhomboid-like"/>
    <property type="match status" value="1"/>
</dbReference>
<evidence type="ECO:0000313" key="9">
    <source>
        <dbReference type="EMBL" id="EEB08676.1"/>
    </source>
</evidence>
<evidence type="ECO:0000313" key="11">
    <source>
        <dbReference type="Proteomes" id="UP000001744"/>
    </source>
</evidence>
<evidence type="ECO:0000313" key="10">
    <source>
        <dbReference type="JaponicusDB" id="SJAG_03841"/>
    </source>
</evidence>
<feature type="compositionally biased region" description="Low complexity" evidence="8">
    <location>
        <begin position="208"/>
        <end position="220"/>
    </location>
</feature>
<feature type="transmembrane region" description="Helical" evidence="7">
    <location>
        <begin position="100"/>
        <end position="118"/>
    </location>
</feature>
<dbReference type="JaponicusDB" id="SJAG_03841">
    <property type="gene designation" value="der1"/>
</dbReference>
<dbReference type="VEuPathDB" id="FungiDB:SJAG_03841"/>
<dbReference type="GO" id="GO:0005047">
    <property type="term" value="F:signal recognition particle binding"/>
    <property type="evidence" value="ECO:0000318"/>
    <property type="project" value="GO_Central"/>
</dbReference>
<feature type="region of interest" description="Disordered" evidence="8">
    <location>
        <begin position="203"/>
        <end position="235"/>
    </location>
</feature>
<dbReference type="eggNOG" id="KOG0858">
    <property type="taxonomic scope" value="Eukaryota"/>
</dbReference>
<evidence type="ECO:0000256" key="2">
    <source>
        <dbReference type="ARBA" id="ARBA00008917"/>
    </source>
</evidence>
<accession>B6K572</accession>
<keyword evidence="3 7" id="KW-0812">Transmembrane</keyword>
<reference evidence="9 11" key="1">
    <citation type="journal article" date="2011" name="Science">
        <title>Comparative functional genomics of the fission yeasts.</title>
        <authorList>
            <person name="Rhind N."/>
            <person name="Chen Z."/>
            <person name="Yassour M."/>
            <person name="Thompson D.A."/>
            <person name="Haas B.J."/>
            <person name="Habib N."/>
            <person name="Wapinski I."/>
            <person name="Roy S."/>
            <person name="Lin M.F."/>
            <person name="Heiman D.I."/>
            <person name="Young S.K."/>
            <person name="Furuya K."/>
            <person name="Guo Y."/>
            <person name="Pidoux A."/>
            <person name="Chen H.M."/>
            <person name="Robbertse B."/>
            <person name="Goldberg J.M."/>
            <person name="Aoki K."/>
            <person name="Bayne E.H."/>
            <person name="Berlin A.M."/>
            <person name="Desjardins C.A."/>
            <person name="Dobbs E."/>
            <person name="Dukaj L."/>
            <person name="Fan L."/>
            <person name="FitzGerald M.G."/>
            <person name="French C."/>
            <person name="Gujja S."/>
            <person name="Hansen K."/>
            <person name="Keifenheim D."/>
            <person name="Levin J.Z."/>
            <person name="Mosher R.A."/>
            <person name="Mueller C.A."/>
            <person name="Pfiffner J."/>
            <person name="Priest M."/>
            <person name="Russ C."/>
            <person name="Smialowska A."/>
            <person name="Swoboda P."/>
            <person name="Sykes S.M."/>
            <person name="Vaughn M."/>
            <person name="Vengrova S."/>
            <person name="Yoder R."/>
            <person name="Zeng Q."/>
            <person name="Allshire R."/>
            <person name="Baulcombe D."/>
            <person name="Birren B.W."/>
            <person name="Brown W."/>
            <person name="Ekwall K."/>
            <person name="Kellis M."/>
            <person name="Leatherwood J."/>
            <person name="Levin H."/>
            <person name="Margalit H."/>
            <person name="Martienssen R."/>
            <person name="Nieduszynski C.A."/>
            <person name="Spatafora J.W."/>
            <person name="Friedman N."/>
            <person name="Dalgaard J.Z."/>
            <person name="Baumann P."/>
            <person name="Niki H."/>
            <person name="Regev A."/>
            <person name="Nusbaum C."/>
        </authorList>
    </citation>
    <scope>NUCLEOTIDE SEQUENCE [LARGE SCALE GENOMIC DNA]</scope>
    <source>
        <strain evidence="11">yFS275 / FY16936</strain>
    </source>
</reference>
<keyword evidence="5 7" id="KW-1133">Transmembrane helix</keyword>
<dbReference type="Proteomes" id="UP000001744">
    <property type="component" value="Unassembled WGS sequence"/>
</dbReference>